<dbReference type="eggNOG" id="COG2114">
    <property type="taxonomic scope" value="Bacteria"/>
</dbReference>
<keyword evidence="3" id="KW-1185">Reference proteome</keyword>
<dbReference type="STRING" id="633149.Bresu_2078"/>
<proteinExistence type="predicted"/>
<dbReference type="HOGENOM" id="CLU_512574_0_0_5"/>
<gene>
    <name evidence="2" type="ordered locus">Bresu_2078</name>
</gene>
<dbReference type="EMBL" id="CP002102">
    <property type="protein sequence ID" value="ADL01388.1"/>
    <property type="molecule type" value="Genomic_DNA"/>
</dbReference>
<dbReference type="AlphaFoldDB" id="D9QIQ5"/>
<organism evidence="2 3">
    <name type="scientific">Brevundimonas subvibrioides (strain ATCC 15264 / DSM 4735 / LMG 14903 / NBRC 16000 / CB 81)</name>
    <name type="common">Caulobacter subvibrioides</name>
    <dbReference type="NCBI Taxonomy" id="633149"/>
    <lineage>
        <taxon>Bacteria</taxon>
        <taxon>Pseudomonadati</taxon>
        <taxon>Pseudomonadota</taxon>
        <taxon>Alphaproteobacteria</taxon>
        <taxon>Caulobacterales</taxon>
        <taxon>Caulobacteraceae</taxon>
        <taxon>Brevundimonas</taxon>
    </lineage>
</organism>
<dbReference type="InParanoid" id="D9QIQ5"/>
<dbReference type="KEGG" id="bsb:Bresu_2078"/>
<dbReference type="InterPro" id="IPR046880">
    <property type="entry name" value="TPR-S"/>
</dbReference>
<sequence>MARTPPPSLPAIIALARSGALDRAKRLFDEAGLGAVTDDAATLSVHGRLLKDEARRAGPAERARLWQAAGDAYARAAALSGTTYHLINAATLSLLAGERAEAEERARQVLAKLDAGDTGPETSYYLGATRAEALLLLGQLEEARAALVAACRLAPEAWEDHASTLRQFGLILDAVGGDAGWMAALRPPRSLHFAGHLGVDDDAALRARIDALLDQENVGFAWGALAGGADVIVAEAVLARDAELHLVLPAPAAVFRAESAAPLGGDWPARFDTVLARATSVSVVDPTLTATTMLHIRLAAEIAMGQAVMKAASLASEAIQLLLTDPDNAASATNMIGAHWRRSGRRQTRLDPPAPSRGARRGRPLPEGPGDGVLAAMLAVAFEDPDGSGRPVHSLRRAVEALAGAVRPLTTPMFAGGVLHLAFEDPAGAAGAADRIERAFWPDGPRIAGHYGVVELAENPFEGPPVLFGPNAGRAADLLASTPPGAVHVTESFATALHGWTQLASGECAYVGELSNGEQVIALYALARAGS</sequence>
<evidence type="ECO:0000313" key="2">
    <source>
        <dbReference type="EMBL" id="ADL01388.1"/>
    </source>
</evidence>
<protein>
    <submittedName>
        <fullName evidence="2">Uncharacterized protein</fullName>
    </submittedName>
</protein>
<name>D9QIQ5_BRESC</name>
<feature type="region of interest" description="Disordered" evidence="1">
    <location>
        <begin position="340"/>
        <end position="368"/>
    </location>
</feature>
<evidence type="ECO:0000256" key="1">
    <source>
        <dbReference type="SAM" id="MobiDB-lite"/>
    </source>
</evidence>
<accession>D9QIQ5</accession>
<dbReference type="BioCyc" id="BSUB633149:G1GM8-2075-MONOMER"/>
<dbReference type="Proteomes" id="UP000002696">
    <property type="component" value="Chromosome"/>
</dbReference>
<dbReference type="RefSeq" id="WP_013269489.1">
    <property type="nucleotide sequence ID" value="NC_014375.1"/>
</dbReference>
<dbReference type="Pfam" id="PF20308">
    <property type="entry name" value="TPR-S"/>
    <property type="match status" value="1"/>
</dbReference>
<reference evidence="3" key="1">
    <citation type="journal article" date="2011" name="J. Bacteriol.">
        <title>Genome sequences of eight morphologically diverse alphaproteobacteria.</title>
        <authorList>
            <consortium name="US DOE Joint Genome Institute"/>
            <person name="Brown P.J."/>
            <person name="Kysela D.T."/>
            <person name="Buechlein A."/>
            <person name="Hemmerich C."/>
            <person name="Brun Y.V."/>
        </authorList>
    </citation>
    <scope>NUCLEOTIDE SEQUENCE [LARGE SCALE GENOMIC DNA]</scope>
    <source>
        <strain evidence="3">ATCC 15264 / DSM 4735 / LMG 14903 / NBRC 16000 / CB 81</strain>
    </source>
</reference>
<evidence type="ECO:0000313" key="3">
    <source>
        <dbReference type="Proteomes" id="UP000002696"/>
    </source>
</evidence>